<dbReference type="AlphaFoldDB" id="A0A401IVD0"/>
<dbReference type="Gene3D" id="3.40.570.10">
    <property type="entry name" value="Extracellular Endonuclease, subunit A"/>
    <property type="match status" value="1"/>
</dbReference>
<gene>
    <name evidence="1" type="ORF">LFYK43_19620</name>
</gene>
<reference evidence="1 2" key="1">
    <citation type="journal article" date="2019" name="Int. J. Syst. Evol. Microbiol.">
        <title>Lactobacillus salitolerans sp. nov., a novel lactic acid bacterium isolated from spent mushroom substrates.</title>
        <authorList>
            <person name="Tohno M."/>
            <person name="Tanizawa Y."/>
            <person name="Kojima Y."/>
            <person name="Sakamoto M."/>
            <person name="Nakamura Y."/>
            <person name="Ohkuma M."/>
            <person name="Kobayashi H."/>
        </authorList>
    </citation>
    <scope>NUCLEOTIDE SEQUENCE [LARGE SCALE GENOMIC DNA]</scope>
    <source>
        <strain evidence="1 2">YK43</strain>
    </source>
</reference>
<sequence length="72" mass="8099">MKIKSPATCIKAHLTTCAIQSRLFFRADELVARGVQLRAQSVGDQQIRFNVYIFNIQPGVTINYADGTSRRN</sequence>
<evidence type="ECO:0000313" key="1">
    <source>
        <dbReference type="EMBL" id="GBG95503.1"/>
    </source>
</evidence>
<keyword evidence="2" id="KW-1185">Reference proteome</keyword>
<dbReference type="Proteomes" id="UP000286848">
    <property type="component" value="Unassembled WGS sequence"/>
</dbReference>
<organism evidence="1 2">
    <name type="scientific">Ligilactobacillus salitolerans</name>
    <dbReference type="NCBI Taxonomy" id="1808352"/>
    <lineage>
        <taxon>Bacteria</taxon>
        <taxon>Bacillati</taxon>
        <taxon>Bacillota</taxon>
        <taxon>Bacilli</taxon>
        <taxon>Lactobacillales</taxon>
        <taxon>Lactobacillaceae</taxon>
        <taxon>Ligilactobacillus</taxon>
    </lineage>
</organism>
<name>A0A401IVD0_9LACO</name>
<proteinExistence type="predicted"/>
<dbReference type="EMBL" id="BFFP01000038">
    <property type="protein sequence ID" value="GBG95503.1"/>
    <property type="molecule type" value="Genomic_DNA"/>
</dbReference>
<accession>A0A401IVD0</accession>
<comment type="caution">
    <text evidence="1">The sequence shown here is derived from an EMBL/GenBank/DDBJ whole genome shotgun (WGS) entry which is preliminary data.</text>
</comment>
<protein>
    <submittedName>
        <fullName evidence="1">Uncharacterized protein</fullName>
    </submittedName>
</protein>
<dbReference type="InterPro" id="IPR044929">
    <property type="entry name" value="DNA/RNA_non-sp_Endonuclease_sf"/>
</dbReference>
<evidence type="ECO:0000313" key="2">
    <source>
        <dbReference type="Proteomes" id="UP000286848"/>
    </source>
</evidence>